<dbReference type="AlphaFoldDB" id="A0A8T2UIY9"/>
<evidence type="ECO:0000256" key="4">
    <source>
        <dbReference type="ARBA" id="ARBA00023002"/>
    </source>
</evidence>
<name>A0A8T2UIY9_CERRI</name>
<dbReference type="PRINTS" id="PR00385">
    <property type="entry name" value="P450"/>
</dbReference>
<keyword evidence="8" id="KW-0812">Transmembrane</keyword>
<evidence type="ECO:0000256" key="1">
    <source>
        <dbReference type="ARBA" id="ARBA00010617"/>
    </source>
</evidence>
<gene>
    <name evidence="9" type="ORF">KP509_06G029000</name>
</gene>
<dbReference type="GO" id="GO:0044550">
    <property type="term" value="P:secondary metabolite biosynthetic process"/>
    <property type="evidence" value="ECO:0007669"/>
    <property type="project" value="UniProtKB-ARBA"/>
</dbReference>
<keyword evidence="8" id="KW-0472">Membrane</keyword>
<proteinExistence type="inferred from homology"/>
<evidence type="ECO:0000256" key="6">
    <source>
        <dbReference type="PIRSR" id="PIRSR602401-1"/>
    </source>
</evidence>
<dbReference type="InterPro" id="IPR002401">
    <property type="entry name" value="Cyt_P450_E_grp-I"/>
</dbReference>
<evidence type="ECO:0008006" key="11">
    <source>
        <dbReference type="Google" id="ProtNLM"/>
    </source>
</evidence>
<dbReference type="InterPro" id="IPR001128">
    <property type="entry name" value="Cyt_P450"/>
</dbReference>
<dbReference type="Pfam" id="PF00067">
    <property type="entry name" value="p450"/>
    <property type="match status" value="1"/>
</dbReference>
<evidence type="ECO:0000256" key="2">
    <source>
        <dbReference type="ARBA" id="ARBA00022617"/>
    </source>
</evidence>
<dbReference type="PANTHER" id="PTHR47944:SF4">
    <property type="entry name" value="OS09G0441700 PROTEIN"/>
    <property type="match status" value="1"/>
</dbReference>
<keyword evidence="8" id="KW-1133">Transmembrane helix</keyword>
<comment type="similarity">
    <text evidence="1 7">Belongs to the cytochrome P450 family.</text>
</comment>
<dbReference type="PRINTS" id="PR00463">
    <property type="entry name" value="EP450I"/>
</dbReference>
<dbReference type="EMBL" id="CM035411">
    <property type="protein sequence ID" value="KAH7434658.1"/>
    <property type="molecule type" value="Genomic_DNA"/>
</dbReference>
<evidence type="ECO:0000256" key="7">
    <source>
        <dbReference type="RuleBase" id="RU000461"/>
    </source>
</evidence>
<accession>A0A8T2UIY9</accession>
<evidence type="ECO:0000313" key="9">
    <source>
        <dbReference type="EMBL" id="KAH7434658.1"/>
    </source>
</evidence>
<dbReference type="SUPFAM" id="SSF48264">
    <property type="entry name" value="Cytochrome P450"/>
    <property type="match status" value="1"/>
</dbReference>
<protein>
    <recommendedName>
        <fullName evidence="11">Cytochrome P450</fullName>
    </recommendedName>
</protein>
<keyword evidence="10" id="KW-1185">Reference proteome</keyword>
<dbReference type="InterPro" id="IPR036396">
    <property type="entry name" value="Cyt_P450_sf"/>
</dbReference>
<dbReference type="CDD" id="cd20618">
    <property type="entry name" value="CYP71_clan"/>
    <property type="match status" value="1"/>
</dbReference>
<dbReference type="Gene3D" id="1.10.630.10">
    <property type="entry name" value="Cytochrome P450"/>
    <property type="match status" value="1"/>
</dbReference>
<dbReference type="PANTHER" id="PTHR47944">
    <property type="entry name" value="CYTOCHROME P450 98A9"/>
    <property type="match status" value="1"/>
</dbReference>
<organism evidence="9 10">
    <name type="scientific">Ceratopteris richardii</name>
    <name type="common">Triangle waterfern</name>
    <dbReference type="NCBI Taxonomy" id="49495"/>
    <lineage>
        <taxon>Eukaryota</taxon>
        <taxon>Viridiplantae</taxon>
        <taxon>Streptophyta</taxon>
        <taxon>Embryophyta</taxon>
        <taxon>Tracheophyta</taxon>
        <taxon>Polypodiopsida</taxon>
        <taxon>Polypodiidae</taxon>
        <taxon>Polypodiales</taxon>
        <taxon>Pteridineae</taxon>
        <taxon>Pteridaceae</taxon>
        <taxon>Parkerioideae</taxon>
        <taxon>Ceratopteris</taxon>
    </lineage>
</organism>
<comment type="cofactor">
    <cofactor evidence="6">
        <name>heme</name>
        <dbReference type="ChEBI" id="CHEBI:30413"/>
    </cofactor>
</comment>
<reference evidence="9" key="1">
    <citation type="submission" date="2021-08" db="EMBL/GenBank/DDBJ databases">
        <title>WGS assembly of Ceratopteris richardii.</title>
        <authorList>
            <person name="Marchant D.B."/>
            <person name="Chen G."/>
            <person name="Jenkins J."/>
            <person name="Shu S."/>
            <person name="Leebens-Mack J."/>
            <person name="Grimwood J."/>
            <person name="Schmutz J."/>
            <person name="Soltis P."/>
            <person name="Soltis D."/>
            <person name="Chen Z.-H."/>
        </authorList>
    </citation>
    <scope>NUCLEOTIDE SEQUENCE</scope>
    <source>
        <strain evidence="9">Whitten #5841</strain>
        <tissue evidence="9">Leaf</tissue>
    </source>
</reference>
<dbReference type="GO" id="GO:0005506">
    <property type="term" value="F:iron ion binding"/>
    <property type="evidence" value="ECO:0007669"/>
    <property type="project" value="InterPro"/>
</dbReference>
<evidence type="ECO:0000256" key="8">
    <source>
        <dbReference type="SAM" id="Phobius"/>
    </source>
</evidence>
<dbReference type="Proteomes" id="UP000825935">
    <property type="component" value="Chromosome 6"/>
</dbReference>
<keyword evidence="4 7" id="KW-0560">Oxidoreductase</keyword>
<feature type="binding site" description="axial binding residue" evidence="6">
    <location>
        <position position="472"/>
    </location>
    <ligand>
        <name>heme</name>
        <dbReference type="ChEBI" id="CHEBI:30413"/>
    </ligand>
    <ligandPart>
        <name>Fe</name>
        <dbReference type="ChEBI" id="CHEBI:18248"/>
    </ligandPart>
</feature>
<evidence type="ECO:0000313" key="10">
    <source>
        <dbReference type="Proteomes" id="UP000825935"/>
    </source>
</evidence>
<dbReference type="OrthoDB" id="2789670at2759"/>
<sequence length="532" mass="60861">MAEGVLVVLRNLRQSGELDAVSMTPALWARVVVAAAIGFVIMSVLGPRRSTRLKKFPPGPPGRSIMGNWDVFFSGSPRQKLMQLAKQYANGEIVGLRIGFRPVVCVCSSRLAKELLHSHDKIFANRPRYDFCQTLFYGYDSAVIFSRYSAHLVRLRKLFTLQLFTPKRLSDLQFIRQEEMRKVISALHRTQTTRLAHKVEKIVSDMACNITVRLLQSRAFEQDKCSELNELVRKLEHSSIPMLGDFIPWIKWLYFSKRASERRIHREFEDIIDKMILDRRQLLRRCAAEEVPTDFLQVLLSKEQDENPDEVLTIQEIKAIILDIFAGGLHTSSATVEWAMSELMSNPRVMEKLRAEIDSVKGLRDKSALVTDEDVGRMPYLEKVIREVFRLHPVVPLLVPRLSTQEVEVASGEYSLPQGTLAYVNAWALGREERTWGPRASEFWPERFEEQCLDVKGQHFELLPFGSGRRMCPGMRLGLAIVHFTVANFVRFFDWQLPDGRSLTELSESVGRGNSPSTSLHAIPIPRRDLLL</sequence>
<evidence type="ECO:0000256" key="5">
    <source>
        <dbReference type="ARBA" id="ARBA00023004"/>
    </source>
</evidence>
<dbReference type="PROSITE" id="PS00086">
    <property type="entry name" value="CYTOCHROME_P450"/>
    <property type="match status" value="1"/>
</dbReference>
<evidence type="ECO:0000256" key="3">
    <source>
        <dbReference type="ARBA" id="ARBA00022723"/>
    </source>
</evidence>
<comment type="caution">
    <text evidence="9">The sequence shown here is derived from an EMBL/GenBank/DDBJ whole genome shotgun (WGS) entry which is preliminary data.</text>
</comment>
<dbReference type="GO" id="GO:0004497">
    <property type="term" value="F:monooxygenase activity"/>
    <property type="evidence" value="ECO:0007669"/>
    <property type="project" value="UniProtKB-KW"/>
</dbReference>
<feature type="transmembrane region" description="Helical" evidence="8">
    <location>
        <begin position="27"/>
        <end position="45"/>
    </location>
</feature>
<dbReference type="OMA" id="THAGDEM"/>
<keyword evidence="3 6" id="KW-0479">Metal-binding</keyword>
<dbReference type="GO" id="GO:0016705">
    <property type="term" value="F:oxidoreductase activity, acting on paired donors, with incorporation or reduction of molecular oxygen"/>
    <property type="evidence" value="ECO:0007669"/>
    <property type="project" value="InterPro"/>
</dbReference>
<dbReference type="GO" id="GO:0020037">
    <property type="term" value="F:heme binding"/>
    <property type="evidence" value="ECO:0007669"/>
    <property type="project" value="InterPro"/>
</dbReference>
<dbReference type="InterPro" id="IPR017972">
    <property type="entry name" value="Cyt_P450_CS"/>
</dbReference>
<keyword evidence="7" id="KW-0503">Monooxygenase</keyword>
<keyword evidence="2 6" id="KW-0349">Heme</keyword>
<keyword evidence="5 6" id="KW-0408">Iron</keyword>